<reference evidence="2 3" key="1">
    <citation type="submission" date="2019-12" db="EMBL/GenBank/DDBJ databases">
        <title>Genomic-based taxomic classification of the family Erythrobacteraceae.</title>
        <authorList>
            <person name="Xu L."/>
        </authorList>
    </citation>
    <scope>NUCLEOTIDE SEQUENCE [LARGE SCALE GENOMIC DNA]</scope>
    <source>
        <strain evidence="2 3">JCM 16339</strain>
    </source>
</reference>
<protein>
    <submittedName>
        <fullName evidence="2">Methyltransferase domain-containing protein</fullName>
    </submittedName>
</protein>
<dbReference type="Proteomes" id="UP000435243">
    <property type="component" value="Unassembled WGS sequence"/>
</dbReference>
<dbReference type="RefSeq" id="WP_160589851.1">
    <property type="nucleotide sequence ID" value="NZ_BAAAFP010000002.1"/>
</dbReference>
<evidence type="ECO:0000313" key="2">
    <source>
        <dbReference type="EMBL" id="MXO87908.1"/>
    </source>
</evidence>
<keyword evidence="2" id="KW-0808">Transferase</keyword>
<dbReference type="EMBL" id="WTYY01000002">
    <property type="protein sequence ID" value="MXO87908.1"/>
    <property type="molecule type" value="Genomic_DNA"/>
</dbReference>
<proteinExistence type="predicted"/>
<dbReference type="GO" id="GO:0032259">
    <property type="term" value="P:methylation"/>
    <property type="evidence" value="ECO:0007669"/>
    <property type="project" value="UniProtKB-KW"/>
</dbReference>
<dbReference type="AlphaFoldDB" id="A0A844ZJF3"/>
<feature type="domain" description="Methyltransferase type 11" evidence="1">
    <location>
        <begin position="64"/>
        <end position="158"/>
    </location>
</feature>
<organism evidence="2 3">
    <name type="scientific">Alteraurantiacibacter aestuarii</name>
    <dbReference type="NCBI Taxonomy" id="650004"/>
    <lineage>
        <taxon>Bacteria</taxon>
        <taxon>Pseudomonadati</taxon>
        <taxon>Pseudomonadota</taxon>
        <taxon>Alphaproteobacteria</taxon>
        <taxon>Sphingomonadales</taxon>
        <taxon>Erythrobacteraceae</taxon>
        <taxon>Alteraurantiacibacter</taxon>
    </lineage>
</organism>
<evidence type="ECO:0000313" key="3">
    <source>
        <dbReference type="Proteomes" id="UP000435243"/>
    </source>
</evidence>
<dbReference type="CDD" id="cd02440">
    <property type="entry name" value="AdoMet_MTases"/>
    <property type="match status" value="1"/>
</dbReference>
<comment type="caution">
    <text evidence="2">The sequence shown here is derived from an EMBL/GenBank/DDBJ whole genome shotgun (WGS) entry which is preliminary data.</text>
</comment>
<dbReference type="InterPro" id="IPR029063">
    <property type="entry name" value="SAM-dependent_MTases_sf"/>
</dbReference>
<keyword evidence="2" id="KW-0489">Methyltransferase</keyword>
<sequence length="257" mass="28462">MIDAREHNRIGWNQRVEDGDMWSIPVDAETIARARKGDWDVLLTPTKPVPREWFGDIAGKDMLGLASGGGQQCPVFAAAGANVSCLDASEGQLGRDAEVAEREGLHIRTVQGFMHDLSAFEDASFDIVFNPCSTAFAPEVMPVWRECARVLRPGGILMTGFYNPVFFVFDQLAMDRGELVARHALPYSDFELPEDEREKMLADDPTLCFSHTLETQIGGQLQAGLMLSDMFEDGWAQLHELSALFPPFIATRAVKRG</sequence>
<evidence type="ECO:0000259" key="1">
    <source>
        <dbReference type="Pfam" id="PF08241"/>
    </source>
</evidence>
<name>A0A844ZJF3_9SPHN</name>
<gene>
    <name evidence="2" type="ORF">GRI32_04050</name>
</gene>
<dbReference type="GO" id="GO:0008757">
    <property type="term" value="F:S-adenosylmethionine-dependent methyltransferase activity"/>
    <property type="evidence" value="ECO:0007669"/>
    <property type="project" value="InterPro"/>
</dbReference>
<keyword evidence="3" id="KW-1185">Reference proteome</keyword>
<dbReference type="InterPro" id="IPR013216">
    <property type="entry name" value="Methyltransf_11"/>
</dbReference>
<dbReference type="Gene3D" id="3.40.50.150">
    <property type="entry name" value="Vaccinia Virus protein VP39"/>
    <property type="match status" value="1"/>
</dbReference>
<dbReference type="Pfam" id="PF08241">
    <property type="entry name" value="Methyltransf_11"/>
    <property type="match status" value="1"/>
</dbReference>
<accession>A0A844ZJF3</accession>
<dbReference type="OrthoDB" id="9765084at2"/>
<dbReference type="SUPFAM" id="SSF53335">
    <property type="entry name" value="S-adenosyl-L-methionine-dependent methyltransferases"/>
    <property type="match status" value="1"/>
</dbReference>